<organism evidence="1 2">
    <name type="scientific">Wenzhouxiangella marina</name>
    <dbReference type="NCBI Taxonomy" id="1579979"/>
    <lineage>
        <taxon>Bacteria</taxon>
        <taxon>Pseudomonadati</taxon>
        <taxon>Pseudomonadota</taxon>
        <taxon>Gammaproteobacteria</taxon>
        <taxon>Chromatiales</taxon>
        <taxon>Wenzhouxiangellaceae</taxon>
        <taxon>Wenzhouxiangella</taxon>
    </lineage>
</organism>
<dbReference type="KEGG" id="wma:WM2015_1160"/>
<dbReference type="InterPro" id="IPR011050">
    <property type="entry name" value="Pectin_lyase_fold/virulence"/>
</dbReference>
<dbReference type="AlphaFoldDB" id="A0A0K0XUZ8"/>
<protein>
    <recommendedName>
        <fullName evidence="3">Right handed beta helix domain-containing protein</fullName>
    </recommendedName>
</protein>
<gene>
    <name evidence="1" type="ORF">WM2015_1160</name>
</gene>
<keyword evidence="2" id="KW-1185">Reference proteome</keyword>
<reference evidence="1 2" key="1">
    <citation type="submission" date="2015-07" db="EMBL/GenBank/DDBJ databases">
        <authorList>
            <person name="Noorani M."/>
        </authorList>
    </citation>
    <scope>NUCLEOTIDE SEQUENCE [LARGE SCALE GENOMIC DNA]</scope>
    <source>
        <strain evidence="1 2">KCTC 42284</strain>
    </source>
</reference>
<proteinExistence type="predicted"/>
<evidence type="ECO:0008006" key="3">
    <source>
        <dbReference type="Google" id="ProtNLM"/>
    </source>
</evidence>
<dbReference type="SUPFAM" id="SSF51126">
    <property type="entry name" value="Pectin lyase-like"/>
    <property type="match status" value="1"/>
</dbReference>
<evidence type="ECO:0000313" key="1">
    <source>
        <dbReference type="EMBL" id="AKS41534.1"/>
    </source>
</evidence>
<dbReference type="PATRIC" id="fig|1579979.3.peg.1188"/>
<accession>A0A0K0XUZ8</accession>
<dbReference type="EMBL" id="CP012154">
    <property type="protein sequence ID" value="AKS41534.1"/>
    <property type="molecule type" value="Genomic_DNA"/>
</dbReference>
<dbReference type="Proteomes" id="UP000066624">
    <property type="component" value="Chromosome"/>
</dbReference>
<name>A0A0K0XUZ8_9GAMM</name>
<evidence type="ECO:0000313" key="2">
    <source>
        <dbReference type="Proteomes" id="UP000066624"/>
    </source>
</evidence>
<sequence length="451" mass="45349">MGAGASVSAEVLTVGPNGTYPSLQAALNVAQNNGEDDEIRIQAGLLQTSATATLNENFFLEIIGGWNSSFSSGVDDPSATELTGSQSQRVLSLTINAGQVLVRNLTLADGSANVGGAGADIVVDGNASFELAQCRVLRNAANASTGTGGGGGVRIQQLGNSTAEVGQCLFAQNLVSGGTVSGGGLLVTADDGSFTGNGLTFINNSAFGSVVARGGGLAVDVGGGGDPSATLTRLSVRNNQVVSDAVSEGAGMRVINNPSASGPFVTIEGAEFRGNRRDGSATGASQLEVDAADGNVTLRSIAVVDGNNVSGLGIDAVSTAQVYAINTTAVNNDVDGIRHEDGSNNTQTQYNAVAFGNGVAQFVFGDDGNGNNLSAGNIVAIDPGVIDFANGNYRLSTGSSAIDSCINAPVGGIGLIDADFEARVVGTTVDCGAYEWSADQDQLFSDRFQSD</sequence>